<sequence length="68" mass="7598">MGEQLTLKYSAFHLLLAISRSVKKSRLAVFHGCCVLQCQGVIAPVGEVWNAKKECEFMGVDMLLVDER</sequence>
<reference evidence="1" key="1">
    <citation type="submission" date="2019-12" db="EMBL/GenBank/DDBJ databases">
        <title>Genome sequencing and annotation of Brassica cretica.</title>
        <authorList>
            <person name="Studholme D.J."/>
            <person name="Sarris P.F."/>
        </authorList>
    </citation>
    <scope>NUCLEOTIDE SEQUENCE</scope>
    <source>
        <strain evidence="1">PFS-001/15</strain>
        <tissue evidence="1">Leaf</tissue>
    </source>
</reference>
<gene>
    <name evidence="1" type="ORF">F2Q68_00019611</name>
</gene>
<comment type="caution">
    <text evidence="1">The sequence shown here is derived from an EMBL/GenBank/DDBJ whole genome shotgun (WGS) entry which is preliminary data.</text>
</comment>
<organism evidence="1 2">
    <name type="scientific">Brassica cretica</name>
    <name type="common">Mustard</name>
    <dbReference type="NCBI Taxonomy" id="69181"/>
    <lineage>
        <taxon>Eukaryota</taxon>
        <taxon>Viridiplantae</taxon>
        <taxon>Streptophyta</taxon>
        <taxon>Embryophyta</taxon>
        <taxon>Tracheophyta</taxon>
        <taxon>Spermatophyta</taxon>
        <taxon>Magnoliopsida</taxon>
        <taxon>eudicotyledons</taxon>
        <taxon>Gunneridae</taxon>
        <taxon>Pentapetalae</taxon>
        <taxon>rosids</taxon>
        <taxon>malvids</taxon>
        <taxon>Brassicales</taxon>
        <taxon>Brassicaceae</taxon>
        <taxon>Brassiceae</taxon>
        <taxon>Brassica</taxon>
    </lineage>
</organism>
<name>A0A8S9FS31_BRACR</name>
<evidence type="ECO:0000313" key="1">
    <source>
        <dbReference type="EMBL" id="KAF2536500.1"/>
    </source>
</evidence>
<protein>
    <submittedName>
        <fullName evidence="1">Uncharacterized protein</fullName>
    </submittedName>
</protein>
<evidence type="ECO:0000313" key="2">
    <source>
        <dbReference type="Proteomes" id="UP000712281"/>
    </source>
</evidence>
<accession>A0A8S9FS31</accession>
<proteinExistence type="predicted"/>
<dbReference type="EMBL" id="QGKW02002228">
    <property type="protein sequence ID" value="KAF2536500.1"/>
    <property type="molecule type" value="Genomic_DNA"/>
</dbReference>
<dbReference type="Proteomes" id="UP000712281">
    <property type="component" value="Unassembled WGS sequence"/>
</dbReference>
<dbReference type="AlphaFoldDB" id="A0A8S9FS31"/>